<accession>A0A318UHV4</accession>
<feature type="domain" description="Pvc16 N-terminal" evidence="1">
    <location>
        <begin position="8"/>
        <end position="179"/>
    </location>
</feature>
<sequence>MIFEALSFLSEEINEYFRNKLKIKDDKVVLSSIVDAKGDIAIEGSNKIIITLINIEKETSLSNDVDLRRSGSSATSPLKVNLYLMFSAYFNRGNYGESLRFISFILAYFQHKNVFNHQNSPGLDERIEKLIFDLQVLSQDQLNNVWSSLGAKYMPCVIYKMRMLSISDSIIREYRPLITSIENNPSIN</sequence>
<evidence type="ECO:0000259" key="1">
    <source>
        <dbReference type="Pfam" id="PF14065"/>
    </source>
</evidence>
<dbReference type="OrthoDB" id="7560784at2"/>
<dbReference type="InterPro" id="IPR025351">
    <property type="entry name" value="Pvc16_N"/>
</dbReference>
<organism evidence="2 3">
    <name type="scientific">Pedobacter nutrimenti</name>
    <dbReference type="NCBI Taxonomy" id="1241337"/>
    <lineage>
        <taxon>Bacteria</taxon>
        <taxon>Pseudomonadati</taxon>
        <taxon>Bacteroidota</taxon>
        <taxon>Sphingobacteriia</taxon>
        <taxon>Sphingobacteriales</taxon>
        <taxon>Sphingobacteriaceae</taxon>
        <taxon>Pedobacter</taxon>
    </lineage>
</organism>
<dbReference type="Proteomes" id="UP000248198">
    <property type="component" value="Unassembled WGS sequence"/>
</dbReference>
<protein>
    <submittedName>
        <fullName evidence="2">Uncharacterized protein DUF4255</fullName>
    </submittedName>
</protein>
<evidence type="ECO:0000313" key="2">
    <source>
        <dbReference type="EMBL" id="PYF75130.1"/>
    </source>
</evidence>
<dbReference type="AlphaFoldDB" id="A0A318UHV4"/>
<reference evidence="2 3" key="1">
    <citation type="submission" date="2018-06" db="EMBL/GenBank/DDBJ databases">
        <title>Genomic Encyclopedia of Archaeal and Bacterial Type Strains, Phase II (KMG-II): from individual species to whole genera.</title>
        <authorList>
            <person name="Goeker M."/>
        </authorList>
    </citation>
    <scope>NUCLEOTIDE SEQUENCE [LARGE SCALE GENOMIC DNA]</scope>
    <source>
        <strain evidence="2 3">DSM 27372</strain>
    </source>
</reference>
<dbReference type="EMBL" id="QKLU01000003">
    <property type="protein sequence ID" value="PYF75130.1"/>
    <property type="molecule type" value="Genomic_DNA"/>
</dbReference>
<gene>
    <name evidence="2" type="ORF">B0O44_103579</name>
</gene>
<evidence type="ECO:0000313" key="3">
    <source>
        <dbReference type="Proteomes" id="UP000248198"/>
    </source>
</evidence>
<dbReference type="Pfam" id="PF14065">
    <property type="entry name" value="Pvc16_N"/>
    <property type="match status" value="1"/>
</dbReference>
<proteinExistence type="predicted"/>
<name>A0A318UHV4_9SPHI</name>
<keyword evidence="3" id="KW-1185">Reference proteome</keyword>
<dbReference type="RefSeq" id="WP_110830199.1">
    <property type="nucleotide sequence ID" value="NZ_QKLU01000003.1"/>
</dbReference>
<comment type="caution">
    <text evidence="2">The sequence shown here is derived from an EMBL/GenBank/DDBJ whole genome shotgun (WGS) entry which is preliminary data.</text>
</comment>